<comment type="similarity">
    <text evidence="2">Belongs to the glycosyltransferase 2 family.</text>
</comment>
<dbReference type="PANTHER" id="PTHR43179">
    <property type="entry name" value="RHAMNOSYLTRANSFERASE WBBL"/>
    <property type="match status" value="1"/>
</dbReference>
<keyword evidence="3 5" id="KW-0328">Glycosyltransferase</keyword>
<comment type="pathway">
    <text evidence="1">Cell wall biogenesis; cell wall polysaccharide biosynthesis.</text>
</comment>
<accession>A0ABZ0VAG3</accession>
<keyword evidence="4 5" id="KW-0808">Transferase</keyword>
<name>A0ABZ0VAG3_9MICO</name>
<proteinExistence type="inferred from homology"/>
<dbReference type="Gene3D" id="3.90.550.10">
    <property type="entry name" value="Spore Coat Polysaccharide Biosynthesis Protein SpsA, Chain A"/>
    <property type="match status" value="1"/>
</dbReference>
<dbReference type="GO" id="GO:0016757">
    <property type="term" value="F:glycosyltransferase activity"/>
    <property type="evidence" value="ECO:0007669"/>
    <property type="project" value="UniProtKB-KW"/>
</dbReference>
<reference evidence="5 6" key="1">
    <citation type="submission" date="2023-06" db="EMBL/GenBank/DDBJ databases">
        <title>Rock-solubilizing bacteria, Microbacterium invictum, promotes re-establishment of vegetation in rocky wasteland by accelerating rock bio-weathering and reshaping soil bacterial community.</title>
        <authorList>
            <person name="Liu C."/>
        </authorList>
    </citation>
    <scope>NUCLEOTIDE SEQUENCE [LARGE SCALE GENOMIC DNA]</scope>
    <source>
        <strain evidence="5 6">X-18</strain>
    </source>
</reference>
<keyword evidence="6" id="KW-1185">Reference proteome</keyword>
<gene>
    <name evidence="5" type="ORF">T9R20_14005</name>
</gene>
<evidence type="ECO:0000256" key="2">
    <source>
        <dbReference type="ARBA" id="ARBA00006739"/>
    </source>
</evidence>
<evidence type="ECO:0000256" key="3">
    <source>
        <dbReference type="ARBA" id="ARBA00022676"/>
    </source>
</evidence>
<dbReference type="InterPro" id="IPR029044">
    <property type="entry name" value="Nucleotide-diphossugar_trans"/>
</dbReference>
<evidence type="ECO:0000256" key="1">
    <source>
        <dbReference type="ARBA" id="ARBA00004776"/>
    </source>
</evidence>
<organism evidence="5 6">
    <name type="scientific">Microbacterium invictum</name>
    <dbReference type="NCBI Taxonomy" id="515415"/>
    <lineage>
        <taxon>Bacteria</taxon>
        <taxon>Bacillati</taxon>
        <taxon>Actinomycetota</taxon>
        <taxon>Actinomycetes</taxon>
        <taxon>Micrococcales</taxon>
        <taxon>Microbacteriaceae</taxon>
        <taxon>Microbacterium</taxon>
    </lineage>
</organism>
<dbReference type="RefSeq" id="WP_322409922.1">
    <property type="nucleotide sequence ID" value="NZ_CP139779.1"/>
</dbReference>
<dbReference type="EMBL" id="CP139779">
    <property type="protein sequence ID" value="WQB69797.1"/>
    <property type="molecule type" value="Genomic_DNA"/>
</dbReference>
<protein>
    <submittedName>
        <fullName evidence="5">Glycosyltransferase family 2 protein</fullName>
        <ecNumber evidence="5">2.4.-.-</ecNumber>
    </submittedName>
</protein>
<evidence type="ECO:0000313" key="5">
    <source>
        <dbReference type="EMBL" id="WQB69797.1"/>
    </source>
</evidence>
<dbReference type="EC" id="2.4.-.-" evidence="5"/>
<evidence type="ECO:0000256" key="4">
    <source>
        <dbReference type="ARBA" id="ARBA00022679"/>
    </source>
</evidence>
<dbReference type="PANTHER" id="PTHR43179:SF12">
    <property type="entry name" value="GALACTOFURANOSYLTRANSFERASE GLFT2"/>
    <property type="match status" value="1"/>
</dbReference>
<dbReference type="Proteomes" id="UP001324533">
    <property type="component" value="Chromosome"/>
</dbReference>
<sequence length="281" mass="31012">MTSGLDRTAAIVVHHKNFPQVTLTVDDLLSTGIPANNVVVVDNSEDEGTEDKLRHYLHPQIKLLTAPNYGYGMAANAGLDEIFGRDAPVESILISSHETRFPPKTLGVLVAQLDRDSSIGAAGPVLFMKDEPDQLWSAGGSLSKYLKRPVHRMQIPSDPVSATWLDGAFVLYRAEAIRSARFDPVYRMYYEETDLHLRLGAAGWRVSVVPQAIVYQATAGAPPFYVGRNGYLFGKRYTTIVQRWAALGREALRFAVRGHGRTSRRAAVRAYVQGMIDGIKT</sequence>
<dbReference type="Pfam" id="PF13641">
    <property type="entry name" value="Glyco_tranf_2_3"/>
    <property type="match status" value="1"/>
</dbReference>
<evidence type="ECO:0000313" key="6">
    <source>
        <dbReference type="Proteomes" id="UP001324533"/>
    </source>
</evidence>
<dbReference type="SUPFAM" id="SSF53448">
    <property type="entry name" value="Nucleotide-diphospho-sugar transferases"/>
    <property type="match status" value="1"/>
</dbReference>